<evidence type="ECO:0000256" key="5">
    <source>
        <dbReference type="ARBA" id="ARBA00023002"/>
    </source>
</evidence>
<comment type="catalytic activity">
    <reaction evidence="6">
        <text>a D-alpha-amino acid + O2 + H2O = a 2-oxocarboxylate + H2O2 + NH4(+)</text>
        <dbReference type="Rhea" id="RHEA:21816"/>
        <dbReference type="ChEBI" id="CHEBI:15377"/>
        <dbReference type="ChEBI" id="CHEBI:15379"/>
        <dbReference type="ChEBI" id="CHEBI:16240"/>
        <dbReference type="ChEBI" id="CHEBI:28938"/>
        <dbReference type="ChEBI" id="CHEBI:35179"/>
        <dbReference type="ChEBI" id="CHEBI:59871"/>
        <dbReference type="EC" id="1.4.3.3"/>
    </reaction>
    <physiologicalReaction direction="left-to-right" evidence="6">
        <dbReference type="Rhea" id="RHEA:21817"/>
    </physiologicalReaction>
</comment>
<keyword evidence="3" id="KW-0285">Flavoprotein</keyword>
<comment type="similarity">
    <text evidence="2">Belongs to the DAMOX/DASOX family.</text>
</comment>
<evidence type="ECO:0000256" key="1">
    <source>
        <dbReference type="ARBA" id="ARBA00001974"/>
    </source>
</evidence>
<dbReference type="Proteomes" id="UP001501251">
    <property type="component" value="Unassembled WGS sequence"/>
</dbReference>
<organism evidence="8 9">
    <name type="scientific">Streptosporangium oxazolinicum</name>
    <dbReference type="NCBI Taxonomy" id="909287"/>
    <lineage>
        <taxon>Bacteria</taxon>
        <taxon>Bacillati</taxon>
        <taxon>Actinomycetota</taxon>
        <taxon>Actinomycetes</taxon>
        <taxon>Streptosporangiales</taxon>
        <taxon>Streptosporangiaceae</taxon>
        <taxon>Streptosporangium</taxon>
    </lineage>
</organism>
<feature type="domain" description="FAD dependent oxidoreductase" evidence="7">
    <location>
        <begin position="16"/>
        <end position="364"/>
    </location>
</feature>
<evidence type="ECO:0000259" key="7">
    <source>
        <dbReference type="Pfam" id="PF01266"/>
    </source>
</evidence>
<dbReference type="RefSeq" id="WP_344923298.1">
    <property type="nucleotide sequence ID" value="NZ_BAABAQ010000021.1"/>
</dbReference>
<dbReference type="EMBL" id="BAABAQ010000021">
    <property type="protein sequence ID" value="GAA4209937.1"/>
    <property type="molecule type" value="Genomic_DNA"/>
</dbReference>
<dbReference type="PIRSF" id="PIRSF000189">
    <property type="entry name" value="D-aa_oxidase"/>
    <property type="match status" value="1"/>
</dbReference>
<evidence type="ECO:0000256" key="2">
    <source>
        <dbReference type="ARBA" id="ARBA00006730"/>
    </source>
</evidence>
<keyword evidence="9" id="KW-1185">Reference proteome</keyword>
<dbReference type="Gene3D" id="3.30.9.10">
    <property type="entry name" value="D-Amino Acid Oxidase, subunit A, domain 2"/>
    <property type="match status" value="1"/>
</dbReference>
<dbReference type="Pfam" id="PF01266">
    <property type="entry name" value="DAO"/>
    <property type="match status" value="1"/>
</dbReference>
<dbReference type="InterPro" id="IPR006076">
    <property type="entry name" value="FAD-dep_OxRdtase"/>
</dbReference>
<gene>
    <name evidence="8" type="ORF">GCM10022252_77070</name>
</gene>
<reference evidence="9" key="1">
    <citation type="journal article" date="2019" name="Int. J. Syst. Evol. Microbiol.">
        <title>The Global Catalogue of Microorganisms (GCM) 10K type strain sequencing project: providing services to taxonomists for standard genome sequencing and annotation.</title>
        <authorList>
            <consortium name="The Broad Institute Genomics Platform"/>
            <consortium name="The Broad Institute Genome Sequencing Center for Infectious Disease"/>
            <person name="Wu L."/>
            <person name="Ma J."/>
        </authorList>
    </citation>
    <scope>NUCLEOTIDE SEQUENCE [LARGE SCALE GENOMIC DNA]</scope>
    <source>
        <strain evidence="9">JCM 17388</strain>
    </source>
</reference>
<keyword evidence="4" id="KW-0274">FAD</keyword>
<comment type="caution">
    <text evidence="8">The sequence shown here is derived from an EMBL/GenBank/DDBJ whole genome shotgun (WGS) entry which is preliminary data.</text>
</comment>
<protein>
    <submittedName>
        <fullName evidence="8">FAD-dependent oxidoreductase</fullName>
    </submittedName>
</protein>
<dbReference type="InterPro" id="IPR023209">
    <property type="entry name" value="DAO"/>
</dbReference>
<comment type="cofactor">
    <cofactor evidence="1">
        <name>FAD</name>
        <dbReference type="ChEBI" id="CHEBI:57692"/>
    </cofactor>
</comment>
<name>A0ABP8BLV0_9ACTN</name>
<dbReference type="PANTHER" id="PTHR11530">
    <property type="entry name" value="D-AMINO ACID OXIDASE"/>
    <property type="match status" value="1"/>
</dbReference>
<keyword evidence="5" id="KW-0560">Oxidoreductase</keyword>
<proteinExistence type="inferred from homology"/>
<evidence type="ECO:0000313" key="8">
    <source>
        <dbReference type="EMBL" id="GAA4209937.1"/>
    </source>
</evidence>
<dbReference type="SUPFAM" id="SSF54373">
    <property type="entry name" value="FAD-linked reductases, C-terminal domain"/>
    <property type="match status" value="1"/>
</dbReference>
<evidence type="ECO:0000256" key="6">
    <source>
        <dbReference type="ARBA" id="ARBA00049547"/>
    </source>
</evidence>
<dbReference type="Gene3D" id="3.40.50.720">
    <property type="entry name" value="NAD(P)-binding Rossmann-like Domain"/>
    <property type="match status" value="1"/>
</dbReference>
<evidence type="ECO:0000256" key="3">
    <source>
        <dbReference type="ARBA" id="ARBA00022630"/>
    </source>
</evidence>
<evidence type="ECO:0000256" key="4">
    <source>
        <dbReference type="ARBA" id="ARBA00022827"/>
    </source>
</evidence>
<accession>A0ABP8BLV0</accession>
<sequence>MDPERRRSQVRANSEKILVVGAGVSGLTSALCLAREGFRVTVVAERFAPDIVSVVAGALWEWPPAVCGYHHDQISLARSKEWCVTSYEMFEKLARAKVPGVAMRRSNFYFKHPVEESPHDLHKMQELAGKVRGFVRDRSLAERNGVSPDYGVVDAYSHMAPMIDTDQYMAWLMRQVKIHGVRVERYRVEGLLAERREELLDRFDAELIVCCAGLGTAGLRGIGMYPLRGALVRVRNDGLRGRRIREAHCVSHEEENKDEQDIVFIVPRNPGLLVLGGLAEKDEWDTGINLENHAPVREMYERCLAFMPALRHARLDPDEPVRVGLRPFRNENVCLEWDDEEQVVYNFAHGGAGFSFSWGCAQEAVGLVRAAIEDRTYSYSF</sequence>
<dbReference type="SUPFAM" id="SSF51971">
    <property type="entry name" value="Nucleotide-binding domain"/>
    <property type="match status" value="1"/>
</dbReference>
<evidence type="ECO:0000313" key="9">
    <source>
        <dbReference type="Proteomes" id="UP001501251"/>
    </source>
</evidence>
<dbReference type="PANTHER" id="PTHR11530:SF25">
    <property type="entry name" value="FAD DEPENDENT OXIDOREDUCTASE DOMAIN-CONTAINING PROTEIN"/>
    <property type="match status" value="1"/>
</dbReference>